<dbReference type="RefSeq" id="WP_241793994.1">
    <property type="nucleotide sequence ID" value="NZ_JALBUU010000125.1"/>
</dbReference>
<name>A0ABS9WBT1_9PROT</name>
<evidence type="ECO:0000313" key="2">
    <source>
        <dbReference type="Proteomes" id="UP001201985"/>
    </source>
</evidence>
<organism evidence="1 2">
    <name type="scientific">Teichococcus vastitatis</name>
    <dbReference type="NCBI Taxonomy" id="2307076"/>
    <lineage>
        <taxon>Bacteria</taxon>
        <taxon>Pseudomonadati</taxon>
        <taxon>Pseudomonadota</taxon>
        <taxon>Alphaproteobacteria</taxon>
        <taxon>Acetobacterales</taxon>
        <taxon>Roseomonadaceae</taxon>
        <taxon>Roseomonas</taxon>
    </lineage>
</organism>
<proteinExistence type="predicted"/>
<dbReference type="Proteomes" id="UP001201985">
    <property type="component" value="Unassembled WGS sequence"/>
</dbReference>
<reference evidence="1 2" key="1">
    <citation type="submission" date="2022-03" db="EMBL/GenBank/DDBJ databases">
        <title>Complete genome analysis of Roseomonas KG 17.1 : a prolific producer of plant growth promoters.</title>
        <authorList>
            <person name="Saadouli I."/>
            <person name="Najjari A."/>
            <person name="Mosbah A."/>
            <person name="Ouzari H.I."/>
        </authorList>
    </citation>
    <scope>NUCLEOTIDE SEQUENCE [LARGE SCALE GENOMIC DNA]</scope>
    <source>
        <strain evidence="1 2">KG17-1</strain>
    </source>
</reference>
<keyword evidence="2" id="KW-1185">Reference proteome</keyword>
<evidence type="ECO:0000313" key="1">
    <source>
        <dbReference type="EMBL" id="MCI0756692.1"/>
    </source>
</evidence>
<comment type="caution">
    <text evidence="1">The sequence shown here is derived from an EMBL/GenBank/DDBJ whole genome shotgun (WGS) entry which is preliminary data.</text>
</comment>
<sequence>MNEQDQKIIQRGIAAQELLENEAFQAVRYVVEQGYLSSIMTTGLEDGETREKLFRKVHALRELTVELNDWVFQKNSREDRLAQGDDFAED</sequence>
<dbReference type="EMBL" id="JALBUU010000125">
    <property type="protein sequence ID" value="MCI0756692.1"/>
    <property type="molecule type" value="Genomic_DNA"/>
</dbReference>
<gene>
    <name evidence="1" type="ORF">MON41_23940</name>
</gene>
<accession>A0ABS9WBT1</accession>
<protein>
    <submittedName>
        <fullName evidence="1">Uncharacterized protein</fullName>
    </submittedName>
</protein>